<reference evidence="3 4" key="1">
    <citation type="submission" date="2021-06" db="EMBL/GenBank/DDBJ databases">
        <title>Actinoplanes lichenicola sp. nov., and Actinoplanes ovalisporus sp. nov., isolated from lichen in Thailand.</title>
        <authorList>
            <person name="Saeng-In P."/>
            <person name="Kanchanasin P."/>
            <person name="Yuki M."/>
            <person name="Kudo T."/>
            <person name="Ohkuma M."/>
            <person name="Phongsopitanun W."/>
            <person name="Tanasupawat S."/>
        </authorList>
    </citation>
    <scope>NUCLEOTIDE SEQUENCE [LARGE SCALE GENOMIC DNA]</scope>
    <source>
        <strain evidence="3 4">NBRC 110975</strain>
    </source>
</reference>
<evidence type="ECO:0000256" key="1">
    <source>
        <dbReference type="ARBA" id="ARBA00010702"/>
    </source>
</evidence>
<protein>
    <submittedName>
        <fullName evidence="3">ADP-ribosylglycohydrolase family protein</fullName>
    </submittedName>
</protein>
<dbReference type="PANTHER" id="PTHR16222:SF24">
    <property type="entry name" value="ADP-RIBOSYLHYDROLASE ARH3"/>
    <property type="match status" value="1"/>
</dbReference>
<organism evidence="3 4">
    <name type="scientific">Paractinoplanes bogorensis</name>
    <dbReference type="NCBI Taxonomy" id="1610840"/>
    <lineage>
        <taxon>Bacteria</taxon>
        <taxon>Bacillati</taxon>
        <taxon>Actinomycetota</taxon>
        <taxon>Actinomycetes</taxon>
        <taxon>Micromonosporales</taxon>
        <taxon>Micromonosporaceae</taxon>
        <taxon>Paractinoplanes</taxon>
    </lineage>
</organism>
<evidence type="ECO:0000313" key="4">
    <source>
        <dbReference type="Proteomes" id="UP001519654"/>
    </source>
</evidence>
<keyword evidence="4" id="KW-1185">Reference proteome</keyword>
<dbReference type="RefSeq" id="WP_215785752.1">
    <property type="nucleotide sequence ID" value="NZ_JAHKKG010000003.1"/>
</dbReference>
<proteinExistence type="inferred from homology"/>
<evidence type="ECO:0000256" key="2">
    <source>
        <dbReference type="ARBA" id="ARBA00022801"/>
    </source>
</evidence>
<dbReference type="InterPro" id="IPR005502">
    <property type="entry name" value="Ribosyl_crysJ1"/>
</dbReference>
<accession>A0ABS5YJW4</accession>
<comment type="similarity">
    <text evidence="1">Belongs to the ADP-ribosylglycohydrolase family.</text>
</comment>
<keyword evidence="2" id="KW-0378">Hydrolase</keyword>
<dbReference type="InterPro" id="IPR036705">
    <property type="entry name" value="Ribosyl_crysJ1_sf"/>
</dbReference>
<dbReference type="SUPFAM" id="SSF101478">
    <property type="entry name" value="ADP-ribosylglycohydrolase"/>
    <property type="match status" value="1"/>
</dbReference>
<name>A0ABS5YJW4_9ACTN</name>
<comment type="caution">
    <text evidence="3">The sequence shown here is derived from an EMBL/GenBank/DDBJ whole genome shotgun (WGS) entry which is preliminary data.</text>
</comment>
<dbReference type="Pfam" id="PF03747">
    <property type="entry name" value="ADP_ribosyl_GH"/>
    <property type="match status" value="1"/>
</dbReference>
<dbReference type="Gene3D" id="1.10.4080.10">
    <property type="entry name" value="ADP-ribosylation/Crystallin J1"/>
    <property type="match status" value="1"/>
</dbReference>
<dbReference type="InterPro" id="IPR050792">
    <property type="entry name" value="ADP-ribosylglycohydrolase"/>
</dbReference>
<dbReference type="Proteomes" id="UP001519654">
    <property type="component" value="Unassembled WGS sequence"/>
</dbReference>
<dbReference type="EMBL" id="JAHKKG010000003">
    <property type="protein sequence ID" value="MBU2663774.1"/>
    <property type="molecule type" value="Genomic_DNA"/>
</dbReference>
<sequence>MTMDRVLGGLAGAVIGDAFGAATENCSREFLTERGIWVETFTEPAEGAYAHGRPVGAFTDDSSQTLMLAELLVEQRGELRTSDMVRMLLAWSANEELAGRFTGPSTRAALQRIAGGEDPAVVGRGDSHHRTGETNGAAMKAAPAGWVHPGDPEGAVRMAQTIARASHNTTCGMAGACAIAAAVAQASVTDDFDTVVEAARYGAEAGERAGRSGGRDAGGPSLARRIEWAVGLADPERRITEVVDDVAYLVGTGMAAVESVPAAIAFAAYGQGDLRTTVIAATNAGSDSDTVASMAGAIAGTFAGRPGIDASWLQLVSEVNKLDLANLADELSRLS</sequence>
<evidence type="ECO:0000313" key="3">
    <source>
        <dbReference type="EMBL" id="MBU2663774.1"/>
    </source>
</evidence>
<dbReference type="PANTHER" id="PTHR16222">
    <property type="entry name" value="ADP-RIBOSYLGLYCOHYDROLASE"/>
    <property type="match status" value="1"/>
</dbReference>
<gene>
    <name evidence="3" type="ORF">KOI35_09665</name>
</gene>